<dbReference type="EMBL" id="OL581612">
    <property type="protein sequence ID" value="UGL61129.1"/>
    <property type="molecule type" value="Genomic_DNA"/>
</dbReference>
<accession>A0AAE9C938</accession>
<organism evidence="1 2">
    <name type="scientific">Pseudomonas phage Eisa9</name>
    <dbReference type="NCBI Taxonomy" id="2900148"/>
    <lineage>
        <taxon>Viruses</taxon>
        <taxon>Duplodnaviria</taxon>
        <taxon>Heunggongvirae</taxon>
        <taxon>Uroviricota</taxon>
        <taxon>Caudoviricetes</taxon>
        <taxon>Autographivirales</taxon>
        <taxon>Autonotataviridae</taxon>
        <taxon>Pollyceevirus</taxon>
        <taxon>Pollyceevirus Eisa9</taxon>
    </lineage>
</organism>
<evidence type="ECO:0000313" key="2">
    <source>
        <dbReference type="Proteomes" id="UP000828016"/>
    </source>
</evidence>
<sequence>MTRTEYQRLSDSMTAAIDTGNREYADEVFSQALLADGKTIDAAQFEDIADDYYAAISGGEI</sequence>
<evidence type="ECO:0000313" key="1">
    <source>
        <dbReference type="EMBL" id="UGL61129.1"/>
    </source>
</evidence>
<dbReference type="Proteomes" id="UP000828016">
    <property type="component" value="Segment"/>
</dbReference>
<protein>
    <submittedName>
        <fullName evidence="1">Uncharacterized protein</fullName>
    </submittedName>
</protein>
<keyword evidence="2" id="KW-1185">Reference proteome</keyword>
<proteinExistence type="predicted"/>
<name>A0AAE9C938_9CAUD</name>
<reference evidence="1" key="1">
    <citation type="submission" date="2021-11" db="EMBL/GenBank/DDBJ databases">
        <title>Complete genome sequence of Pseudomonas phage Eisa9.</title>
        <authorList>
            <person name="Korniienko N."/>
            <person name="Kharina A."/>
            <person name="Zrelovs N."/>
            <person name="Jindrichova B."/>
            <person name="Moravec T."/>
            <person name="Budzanivska I."/>
            <person name="Burketova L."/>
            <person name="Kalachova T."/>
        </authorList>
    </citation>
    <scope>NUCLEOTIDE SEQUENCE</scope>
</reference>